<gene>
    <name evidence="2" type="ORF">F4827_002059</name>
</gene>
<dbReference type="AlphaFoldDB" id="A0A7W9WQL4"/>
<dbReference type="Proteomes" id="UP000571554">
    <property type="component" value="Unassembled WGS sequence"/>
</dbReference>
<evidence type="ECO:0000313" key="3">
    <source>
        <dbReference type="Proteomes" id="UP000571554"/>
    </source>
</evidence>
<sequence length="282" mass="32356">MRDSQLLALHEVTLCAADTINPALAARALDLCIAQCAFNDAVLFTHEDVPTRARIEKIDPLRSREAYSAFMLKELGQYIRTPWVLVAQWDGYVLDASRWSETFYEYDYIGAHWPHRPPGMDIGNGGFSLRSARLLRALAEARFVVMPDTVEDEAIRQQWRPVLEREYGIRFAPREVAAQFSYEAFPGMQPSFGFHAVFNMWRHVDDSEMMAIIRDIDVRTFASRETLYLLIAYCNARKFACVKAMYARYRSLWSAQEIVEALIRAGVGEAHARQYVHMCEAA</sequence>
<dbReference type="Pfam" id="PF18922">
    <property type="entry name" value="DUF5672"/>
    <property type="match status" value="1"/>
</dbReference>
<reference evidence="2 3" key="1">
    <citation type="submission" date="2020-08" db="EMBL/GenBank/DDBJ databases">
        <title>Above-ground endophytic microbial communities from plants in different locations in the United States.</title>
        <authorList>
            <person name="Frank C."/>
        </authorList>
    </citation>
    <scope>NUCLEOTIDE SEQUENCE [LARGE SCALE GENOMIC DNA]</scope>
    <source>
        <strain evidence="2 3">WP4_2_2</strain>
    </source>
</reference>
<dbReference type="EMBL" id="JACHBW010000005">
    <property type="protein sequence ID" value="MBB6102210.1"/>
    <property type="molecule type" value="Genomic_DNA"/>
</dbReference>
<keyword evidence="3" id="KW-1185">Reference proteome</keyword>
<comment type="caution">
    <text evidence="2">The sequence shown here is derived from an EMBL/GenBank/DDBJ whole genome shotgun (WGS) entry which is preliminary data.</text>
</comment>
<proteinExistence type="predicted"/>
<organism evidence="2 3">
    <name type="scientific">Paraburkholderia bannensis</name>
    <dbReference type="NCBI Taxonomy" id="765414"/>
    <lineage>
        <taxon>Bacteria</taxon>
        <taxon>Pseudomonadati</taxon>
        <taxon>Pseudomonadota</taxon>
        <taxon>Betaproteobacteria</taxon>
        <taxon>Burkholderiales</taxon>
        <taxon>Burkholderiaceae</taxon>
        <taxon>Paraburkholderia</taxon>
    </lineage>
</organism>
<dbReference type="RefSeq" id="WP_183723978.1">
    <property type="nucleotide sequence ID" value="NZ_JACHBW010000005.1"/>
</dbReference>
<protein>
    <recommendedName>
        <fullName evidence="1">DUF5672 domain-containing protein</fullName>
    </recommendedName>
</protein>
<dbReference type="InterPro" id="IPR043729">
    <property type="entry name" value="DUF5672"/>
</dbReference>
<feature type="domain" description="DUF5672" evidence="1">
    <location>
        <begin position="60"/>
        <end position="195"/>
    </location>
</feature>
<name>A0A7W9WQL4_9BURK</name>
<evidence type="ECO:0000259" key="1">
    <source>
        <dbReference type="Pfam" id="PF18922"/>
    </source>
</evidence>
<evidence type="ECO:0000313" key="2">
    <source>
        <dbReference type="EMBL" id="MBB6102210.1"/>
    </source>
</evidence>
<accession>A0A7W9WQL4</accession>